<dbReference type="SUPFAM" id="SSF52540">
    <property type="entry name" value="P-loop containing nucleoside triphosphate hydrolases"/>
    <property type="match status" value="1"/>
</dbReference>
<evidence type="ECO:0000259" key="1">
    <source>
        <dbReference type="Pfam" id="PF12476"/>
    </source>
</evidence>
<dbReference type="InterPro" id="IPR027417">
    <property type="entry name" value="P-loop_NTPase"/>
</dbReference>
<dbReference type="Gene3D" id="3.40.50.300">
    <property type="entry name" value="P-loop containing nucleotide triphosphate hydrolases"/>
    <property type="match status" value="1"/>
</dbReference>
<dbReference type="InterPro" id="IPR041685">
    <property type="entry name" value="AAA_GajA/Old/RecF-like"/>
</dbReference>
<dbReference type="InterPro" id="IPR051396">
    <property type="entry name" value="Bact_Antivir_Def_Nuclease"/>
</dbReference>
<dbReference type="InterPro" id="IPR014592">
    <property type="entry name" value="P-loop_UCP034888"/>
</dbReference>
<dbReference type="Pfam" id="PF13175">
    <property type="entry name" value="AAA_15"/>
    <property type="match status" value="1"/>
</dbReference>
<reference evidence="3 4" key="1">
    <citation type="submission" date="2020-03" db="EMBL/GenBank/DDBJ databases">
        <title>Genomic Encyclopedia of Type Strains, Phase IV (KMG-IV): sequencing the most valuable type-strain genomes for metagenomic binning, comparative biology and taxonomic classification.</title>
        <authorList>
            <person name="Goeker M."/>
        </authorList>
    </citation>
    <scope>NUCLEOTIDE SEQUENCE [LARGE SCALE GENOMIC DNA]</scope>
    <source>
        <strain evidence="3 4">DSM 101599</strain>
    </source>
</reference>
<dbReference type="PANTHER" id="PTHR43581">
    <property type="entry name" value="ATP/GTP PHOSPHATASE"/>
    <property type="match status" value="1"/>
</dbReference>
<feature type="domain" description="Endonuclease GajA/Old nuclease/RecF-like AAA" evidence="2">
    <location>
        <begin position="2"/>
        <end position="398"/>
    </location>
</feature>
<dbReference type="RefSeq" id="WP_167191068.1">
    <property type="nucleotide sequence ID" value="NZ_JAASQL010000013.1"/>
</dbReference>
<dbReference type="EMBL" id="JAASQL010000013">
    <property type="protein sequence ID" value="NIJ46614.1"/>
    <property type="molecule type" value="Genomic_DNA"/>
</dbReference>
<sequence>MEINIHNFRNFDNQKLKFSRVNILIGENSGGKSSLLKMLLSLKQTIDSPLESNLKLRGDYTDLGNYQEVVKNKDKTKKIEFGFKDNEQFIEYFLNFTERFDKKDEEKETKIIIDLLNSITENNSSTSVHFTLDSILNDHQNIATVIQNESVGKIILKSKKNEDYESQRELSSSLIFELGDLNFTLENCTTFKEGFFTLFDGEIKKKIFDLEIDNHLDIYYRIIFLLIYQNYCMDYLDGIRFVNPIGNSPKRLYFQEDKKSNHKLIDIEKLINILGDPSISSREFNTKIKLLNKVIKQSGIAEEIDLIKNKDLPVLALNVKTKGFWANITDVGYGVSLQLPILFQAILSEKFSRNNETLLIEQPEVHLHPSLQSKFIETLLSLGDRNKYFIETHSEHIIRKLQVLIKNNEYDLTSKDVTIHYFKRGTDKFEITNHIINENGKLTPKFPSGFFDNSYKLIKDLL</sequence>
<evidence type="ECO:0000259" key="2">
    <source>
        <dbReference type="Pfam" id="PF13175"/>
    </source>
</evidence>
<dbReference type="InterPro" id="IPR022532">
    <property type="entry name" value="DUF3696"/>
</dbReference>
<proteinExistence type="predicted"/>
<evidence type="ECO:0000313" key="3">
    <source>
        <dbReference type="EMBL" id="NIJ46614.1"/>
    </source>
</evidence>
<protein>
    <submittedName>
        <fullName evidence="3">ATPase</fullName>
    </submittedName>
</protein>
<gene>
    <name evidence="3" type="ORF">FHR24_003104</name>
</gene>
<organism evidence="3 4">
    <name type="scientific">Wenyingzhuangia heitensis</name>
    <dbReference type="NCBI Taxonomy" id="1487859"/>
    <lineage>
        <taxon>Bacteria</taxon>
        <taxon>Pseudomonadati</taxon>
        <taxon>Bacteroidota</taxon>
        <taxon>Flavobacteriia</taxon>
        <taxon>Flavobacteriales</taxon>
        <taxon>Flavobacteriaceae</taxon>
        <taxon>Wenyingzhuangia</taxon>
    </lineage>
</organism>
<name>A0ABX0UE49_9FLAO</name>
<dbReference type="Proteomes" id="UP000745859">
    <property type="component" value="Unassembled WGS sequence"/>
</dbReference>
<comment type="caution">
    <text evidence="3">The sequence shown here is derived from an EMBL/GenBank/DDBJ whole genome shotgun (WGS) entry which is preliminary data.</text>
</comment>
<dbReference type="Pfam" id="PF12476">
    <property type="entry name" value="DUF3696"/>
    <property type="match status" value="1"/>
</dbReference>
<dbReference type="PANTHER" id="PTHR43581:SF4">
    <property type="entry name" value="ATP_GTP PHOSPHATASE"/>
    <property type="match status" value="1"/>
</dbReference>
<feature type="domain" description="DUF3696" evidence="1">
    <location>
        <begin position="413"/>
        <end position="461"/>
    </location>
</feature>
<dbReference type="PIRSF" id="PIRSF034888">
    <property type="entry name" value="P-loop_UCP034888"/>
    <property type="match status" value="1"/>
</dbReference>
<evidence type="ECO:0000313" key="4">
    <source>
        <dbReference type="Proteomes" id="UP000745859"/>
    </source>
</evidence>
<accession>A0ABX0UE49</accession>
<keyword evidence="4" id="KW-1185">Reference proteome</keyword>